<keyword evidence="3 5" id="KW-0378">Hydrolase</keyword>
<dbReference type="FunFam" id="3.40.630.40:FF:000005">
    <property type="entry name" value="N-acetylmuramoyl-L-alanine amidase (AmiA)"/>
    <property type="match status" value="1"/>
</dbReference>
<protein>
    <recommendedName>
        <fullName evidence="2">N-acetylmuramoyl-L-alanine amidase</fullName>
        <ecNumber evidence="2">3.5.1.28</ecNumber>
    </recommendedName>
</protein>
<evidence type="ECO:0000256" key="2">
    <source>
        <dbReference type="ARBA" id="ARBA00011901"/>
    </source>
</evidence>
<comment type="caution">
    <text evidence="5">The sequence shown here is derived from an EMBL/GenBank/DDBJ whole genome shotgun (WGS) entry which is preliminary data.</text>
</comment>
<proteinExistence type="predicted"/>
<evidence type="ECO:0000313" key="6">
    <source>
        <dbReference type="Proteomes" id="UP000070513"/>
    </source>
</evidence>
<gene>
    <name evidence="5" type="ORF">AU378_10785</name>
</gene>
<evidence type="ECO:0000256" key="3">
    <source>
        <dbReference type="ARBA" id="ARBA00022801"/>
    </source>
</evidence>
<dbReference type="InterPro" id="IPR050695">
    <property type="entry name" value="N-acetylmuramoyl_amidase_3"/>
</dbReference>
<feature type="domain" description="MurNAc-LAA" evidence="4">
    <location>
        <begin position="79"/>
        <end position="237"/>
    </location>
</feature>
<dbReference type="PANTHER" id="PTHR30404:SF0">
    <property type="entry name" value="N-ACETYLMURAMOYL-L-ALANINE AMIDASE AMIC"/>
    <property type="match status" value="1"/>
</dbReference>
<dbReference type="CDD" id="cd02696">
    <property type="entry name" value="MurNAc-LAA"/>
    <property type="match status" value="1"/>
</dbReference>
<dbReference type="GO" id="GO:0008745">
    <property type="term" value="F:N-acetylmuramoyl-L-alanine amidase activity"/>
    <property type="evidence" value="ECO:0007669"/>
    <property type="project" value="UniProtKB-EC"/>
</dbReference>
<evidence type="ECO:0000313" key="5">
    <source>
        <dbReference type="EMBL" id="KXH83652.1"/>
    </source>
</evidence>
<dbReference type="Gene3D" id="3.40.630.40">
    <property type="entry name" value="Zn-dependent exopeptidases"/>
    <property type="match status" value="1"/>
</dbReference>
<dbReference type="PANTHER" id="PTHR30404">
    <property type="entry name" value="N-ACETYLMURAMOYL-L-ALANINE AMIDASE"/>
    <property type="match status" value="1"/>
</dbReference>
<evidence type="ECO:0000259" key="4">
    <source>
        <dbReference type="SMART" id="SM00646"/>
    </source>
</evidence>
<reference evidence="5 6" key="2">
    <citation type="journal article" date="2016" name="Genome Announc.">
        <title>Draft Genome Sequence of a Biocontrol Rhizobacterium, Chryseobacterium kwangjuense Strain KJ1R5, Isolated from Pepper (Capsicum annuum).</title>
        <authorList>
            <person name="Jeong J.J."/>
            <person name="Park H."/>
            <person name="Park B.H."/>
            <person name="Mannaa M."/>
            <person name="Sang M.K."/>
            <person name="Choi I.G."/>
            <person name="Kim K.D."/>
        </authorList>
    </citation>
    <scope>NUCLEOTIDE SEQUENCE [LARGE SCALE GENOMIC DNA]</scope>
    <source>
        <strain evidence="5 6">KJ1R5</strain>
    </source>
</reference>
<accession>A0A135WFY1</accession>
<organism evidence="5 6">
    <name type="scientific">Chryseobacterium kwangjuense</name>
    <dbReference type="NCBI Taxonomy" id="267125"/>
    <lineage>
        <taxon>Bacteria</taxon>
        <taxon>Pseudomonadati</taxon>
        <taxon>Bacteroidota</taxon>
        <taxon>Flavobacteriia</taxon>
        <taxon>Flavobacteriales</taxon>
        <taxon>Weeksellaceae</taxon>
        <taxon>Chryseobacterium group</taxon>
        <taxon>Chryseobacterium</taxon>
    </lineage>
</organism>
<dbReference type="EMBL" id="LPUR01000011">
    <property type="protein sequence ID" value="KXH83652.1"/>
    <property type="molecule type" value="Genomic_DNA"/>
</dbReference>
<dbReference type="Pfam" id="PF01520">
    <property type="entry name" value="Amidase_3"/>
    <property type="match status" value="1"/>
</dbReference>
<dbReference type="Proteomes" id="UP000070513">
    <property type="component" value="Unassembled WGS sequence"/>
</dbReference>
<comment type="catalytic activity">
    <reaction evidence="1">
        <text>Hydrolyzes the link between N-acetylmuramoyl residues and L-amino acid residues in certain cell-wall glycopeptides.</text>
        <dbReference type="EC" id="3.5.1.28"/>
    </reaction>
</comment>
<evidence type="ECO:0000256" key="1">
    <source>
        <dbReference type="ARBA" id="ARBA00001561"/>
    </source>
</evidence>
<sequence length="415" mass="46626">MLSGTLFFSQKKFTIVLDAGHGGSDHGANRTYADIGRVAEKDVTLAVTLKIGAMLEKNRDFKVIYTRKFDEYPSLSDRTNLANRSKADLFVSIHCNSSQRPTAYGTETYVQGPNQNDENLEVAKRENDVIFLDEKDKQTFGSYNPSSPESLIALKLQQNKYLESSLLLGGLVEGNFVNKDKRFSRGVFQKNLHVLRMNAMPSVLIETGFINHPEESHYLASEKGQNEIAESIYSAIIDYKKAIDRKTGGSSISAKKPEPEKPAESPLKNDFRILLLSSPTKYNDGDPALKGLNYILPIKDNGQYKYYYGVTNMASVKDINLKTAKDAGFRNAYAVGFMPNQKLLTGYYTIEVYTGEKLNGNSFIMQTLKDVERNKESGVFYYTYGKVFTLEDAVKLQKDLETKGIKNTVIQKVFK</sequence>
<dbReference type="SUPFAM" id="SSF53187">
    <property type="entry name" value="Zn-dependent exopeptidases"/>
    <property type="match status" value="1"/>
</dbReference>
<dbReference type="GO" id="GO:0009253">
    <property type="term" value="P:peptidoglycan catabolic process"/>
    <property type="evidence" value="ECO:0007669"/>
    <property type="project" value="InterPro"/>
</dbReference>
<name>A0A135WFY1_9FLAO</name>
<dbReference type="AlphaFoldDB" id="A0A135WFY1"/>
<dbReference type="EC" id="3.5.1.28" evidence="2"/>
<reference evidence="6" key="1">
    <citation type="submission" date="2015-12" db="EMBL/GenBank/DDBJ databases">
        <title>Genome sequence of a biocontrol rhizobacterium Chryseobacterium kwangjuense strain KJ1R5 isolated from pepper (Capsicum annuum L.).</title>
        <authorList>
            <person name="Jeong J.-J."/>
            <person name="Park H."/>
            <person name="Mannaa M."/>
            <person name="Sang M.K."/>
            <person name="Choi I.-G."/>
            <person name="Kim K.D."/>
        </authorList>
    </citation>
    <scope>NUCLEOTIDE SEQUENCE [LARGE SCALE GENOMIC DNA]</scope>
    <source>
        <strain evidence="6">KJ1R5</strain>
    </source>
</reference>
<dbReference type="SMART" id="SM00646">
    <property type="entry name" value="Ami_3"/>
    <property type="match status" value="1"/>
</dbReference>
<dbReference type="GO" id="GO:0030288">
    <property type="term" value="C:outer membrane-bounded periplasmic space"/>
    <property type="evidence" value="ECO:0007669"/>
    <property type="project" value="TreeGrafter"/>
</dbReference>
<dbReference type="InterPro" id="IPR002508">
    <property type="entry name" value="MurNAc-LAA_cat"/>
</dbReference>